<evidence type="ECO:0000313" key="2">
    <source>
        <dbReference type="EMBL" id="GAK49824.1"/>
    </source>
</evidence>
<evidence type="ECO:0000259" key="1">
    <source>
        <dbReference type="Pfam" id="PF19493"/>
    </source>
</evidence>
<accession>A0A0S6VRI3</accession>
<keyword evidence="3" id="KW-1185">Reference proteome</keyword>
<dbReference type="NCBIfam" id="NF041216">
    <property type="entry name" value="CU044_2847_fam"/>
    <property type="match status" value="1"/>
</dbReference>
<organism evidence="2">
    <name type="scientific">Candidatus Moduliflexus flocculans</name>
    <dbReference type="NCBI Taxonomy" id="1499966"/>
    <lineage>
        <taxon>Bacteria</taxon>
        <taxon>Candidatus Moduliflexota</taxon>
        <taxon>Candidatus Moduliflexia</taxon>
        <taxon>Candidatus Moduliflexales</taxon>
        <taxon>Candidatus Moduliflexaceae</taxon>
    </lineage>
</organism>
<proteinExistence type="predicted"/>
<feature type="domain" description="Trypsin-co-occurring" evidence="1">
    <location>
        <begin position="10"/>
        <end position="109"/>
    </location>
</feature>
<evidence type="ECO:0000313" key="3">
    <source>
        <dbReference type="Proteomes" id="UP000030700"/>
    </source>
</evidence>
<dbReference type="HOGENOM" id="CLU_137386_3_2_0"/>
<dbReference type="Pfam" id="PF19493">
    <property type="entry name" value="Trypco1"/>
    <property type="match status" value="1"/>
</dbReference>
<dbReference type="STRING" id="1499966.U14_01048"/>
<dbReference type="AlphaFoldDB" id="A0A0S6VRI3"/>
<reference evidence="2" key="1">
    <citation type="journal article" date="2015" name="PeerJ">
        <title>First genomic representation of candidate bacterial phylum KSB3 points to enhanced environmental sensing as a trigger of wastewater bulking.</title>
        <authorList>
            <person name="Sekiguchi Y."/>
            <person name="Ohashi A."/>
            <person name="Parks D.H."/>
            <person name="Yamauchi T."/>
            <person name="Tyson G.W."/>
            <person name="Hugenholtz P."/>
        </authorList>
    </citation>
    <scope>NUCLEOTIDE SEQUENCE [LARGE SCALE GENOMIC DNA]</scope>
</reference>
<dbReference type="Proteomes" id="UP000030700">
    <property type="component" value="Unassembled WGS sequence"/>
</dbReference>
<gene>
    <name evidence="2" type="ORF">U14_01048</name>
</gene>
<name>A0A0S6VRI3_9BACT</name>
<dbReference type="EMBL" id="DF820455">
    <property type="protein sequence ID" value="GAK49824.1"/>
    <property type="molecule type" value="Genomic_DNA"/>
</dbReference>
<dbReference type="InterPro" id="IPR045794">
    <property type="entry name" value="Trypco1"/>
</dbReference>
<sequence length="113" mass="12372">MNDKRVMELKMDDGTPVYVEVAQGEGYDAERVTRGGSGQQGFVEAEKRFTDAIARVKPAAEFVLNAFREMNEPDQIGLEFGVKFNAKAGAILASVDSEATFKVSLLWKKAGKP</sequence>
<protein>
    <recommendedName>
        <fullName evidence="1">Trypsin-co-occurring domain-containing protein</fullName>
    </recommendedName>
</protein>